<keyword evidence="2" id="KW-1185">Reference proteome</keyword>
<dbReference type="Proteomes" id="UP000294200">
    <property type="component" value="Unassembled WGS sequence"/>
</dbReference>
<reference evidence="1 2" key="1">
    <citation type="submission" date="2017-02" db="EMBL/GenBank/DDBJ databases">
        <title>Paraburkholderia sophoroidis sp. nov. and Paraburkholderia steynii sp. nov. rhizobial symbionts of the fynbos legume Hypocalyptus sophoroides.</title>
        <authorList>
            <person name="Steenkamp E.T."/>
            <person name="Beukes C.W."/>
            <person name="Van Zyl E."/>
            <person name="Avontuur J."/>
            <person name="Chan W.Y."/>
            <person name="Hassen A."/>
            <person name="Palmer M."/>
            <person name="Mthombeni L."/>
            <person name="Phalane F."/>
            <person name="Sereme K."/>
            <person name="Venter S.N."/>
        </authorList>
    </citation>
    <scope>NUCLEOTIDE SEQUENCE [LARGE SCALE GENOMIC DNA]</scope>
    <source>
        <strain evidence="1 2">HC1.1ba</strain>
    </source>
</reference>
<evidence type="ECO:0000313" key="2">
    <source>
        <dbReference type="Proteomes" id="UP000294200"/>
    </source>
</evidence>
<dbReference type="AlphaFoldDB" id="A0A4R0XNZ0"/>
<protein>
    <submittedName>
        <fullName evidence="1">Uncharacterized protein</fullName>
    </submittedName>
</protein>
<organism evidence="1 2">
    <name type="scientific">Paraburkholderia steynii</name>
    <dbReference type="NCBI Taxonomy" id="1245441"/>
    <lineage>
        <taxon>Bacteria</taxon>
        <taxon>Pseudomonadati</taxon>
        <taxon>Pseudomonadota</taxon>
        <taxon>Betaproteobacteria</taxon>
        <taxon>Burkholderiales</taxon>
        <taxon>Burkholderiaceae</taxon>
        <taxon>Paraburkholderia</taxon>
    </lineage>
</organism>
<name>A0A4R0XNZ0_9BURK</name>
<accession>A0A4R0XNZ0</accession>
<gene>
    <name evidence="1" type="ORF">BZM27_06320</name>
</gene>
<evidence type="ECO:0000313" key="1">
    <source>
        <dbReference type="EMBL" id="TCG09257.1"/>
    </source>
</evidence>
<comment type="caution">
    <text evidence="1">The sequence shown here is derived from an EMBL/GenBank/DDBJ whole genome shotgun (WGS) entry which is preliminary data.</text>
</comment>
<dbReference type="EMBL" id="MWML01000014">
    <property type="protein sequence ID" value="TCG09257.1"/>
    <property type="molecule type" value="Genomic_DNA"/>
</dbReference>
<sequence>MLANAEANVERCSSEAKRTLLRELADTPDQRYFAALTEATMRNDAQWWGYTFETALGSQSREGFRACWIATELDWLFGAMMRVVSRKTDASMSQMMKEGRWVNLHCAVAANLNTVTGPTMMSRAKRTMSGPM</sequence>
<proteinExistence type="predicted"/>